<dbReference type="PANTHER" id="PTHR33977:SF1">
    <property type="entry name" value="ZINC ION BINDING PROTEIN"/>
    <property type="match status" value="1"/>
</dbReference>
<dbReference type="PANTHER" id="PTHR33977">
    <property type="entry name" value="ZINC ION BINDING PROTEIN"/>
    <property type="match status" value="1"/>
</dbReference>
<organism evidence="1 2">
    <name type="scientific">Riccia sorocarpa</name>
    <dbReference type="NCBI Taxonomy" id="122646"/>
    <lineage>
        <taxon>Eukaryota</taxon>
        <taxon>Viridiplantae</taxon>
        <taxon>Streptophyta</taxon>
        <taxon>Embryophyta</taxon>
        <taxon>Marchantiophyta</taxon>
        <taxon>Marchantiopsida</taxon>
        <taxon>Marchantiidae</taxon>
        <taxon>Marchantiales</taxon>
        <taxon>Ricciaceae</taxon>
        <taxon>Riccia</taxon>
    </lineage>
</organism>
<comment type="caution">
    <text evidence="1">The sequence shown here is derived from an EMBL/GenBank/DDBJ whole genome shotgun (WGS) entry which is preliminary data.</text>
</comment>
<keyword evidence="2" id="KW-1185">Reference proteome</keyword>
<dbReference type="AlphaFoldDB" id="A0ABD3GJH4"/>
<evidence type="ECO:0000313" key="1">
    <source>
        <dbReference type="EMBL" id="KAL3679348.1"/>
    </source>
</evidence>
<dbReference type="EMBL" id="JBJQOH010000007">
    <property type="protein sequence ID" value="KAL3679348.1"/>
    <property type="molecule type" value="Genomic_DNA"/>
</dbReference>
<dbReference type="Proteomes" id="UP001633002">
    <property type="component" value="Unassembled WGS sequence"/>
</dbReference>
<sequence>MTIVRKFWCAYGPQDARISVVDNWAELQDAAKRSGKKDRGVGSRPAAMTIDVGLSFRRGCRCHFNTFVNSSRPDALLLSWVEREHVDCKGQICHGLLCPDAASCNAQIAPRLSQECIQFVERLLRSRVTPAEIILEHQEQIAEVTRKSSRGEGLLWSRDMQLTSIDIRNVQARLRKDGQLYHQEDGQAIRQWTERHPEHVIYYQEQNRKKDKSFCLVFRTPWMLKNMAVYGQEGAVAMDATHERRTSRVVQEEIKKKIESSHQEFLGEKGEFKPSCFITDDCAAEKASIRVPNYLCIWHVRCAFNKNLMIQVHHPMHRAVMNKELAALMYTNSSDPLSVSDAFVDRWKSKEPLFVQYYQDQWVPKLKEWVIALTQI</sequence>
<gene>
    <name evidence="1" type="ORF">R1sor_022304</name>
</gene>
<reference evidence="1 2" key="1">
    <citation type="submission" date="2024-09" db="EMBL/GenBank/DDBJ databases">
        <title>Chromosome-scale assembly of Riccia sorocarpa.</title>
        <authorList>
            <person name="Paukszto L."/>
        </authorList>
    </citation>
    <scope>NUCLEOTIDE SEQUENCE [LARGE SCALE GENOMIC DNA]</scope>
    <source>
        <strain evidence="1">LP-2024</strain>
        <tissue evidence="1">Aerial parts of the thallus</tissue>
    </source>
</reference>
<evidence type="ECO:0008006" key="3">
    <source>
        <dbReference type="Google" id="ProtNLM"/>
    </source>
</evidence>
<proteinExistence type="predicted"/>
<protein>
    <recommendedName>
        <fullName evidence="3">Transposase</fullName>
    </recommendedName>
</protein>
<name>A0ABD3GJH4_9MARC</name>
<evidence type="ECO:0000313" key="2">
    <source>
        <dbReference type="Proteomes" id="UP001633002"/>
    </source>
</evidence>
<accession>A0ABD3GJH4</accession>